<evidence type="ECO:0000313" key="1">
    <source>
        <dbReference type="EMBL" id="MDQ0418282.1"/>
    </source>
</evidence>
<protein>
    <recommendedName>
        <fullName evidence="3">DUF2757 family protein</fullName>
    </recommendedName>
</protein>
<dbReference type="Pfam" id="PF10955">
    <property type="entry name" value="Fin"/>
    <property type="match status" value="1"/>
</dbReference>
<sequence>MAWEYVCPHCQLVQGRFEQSQVSDVQLGLDQLTPEEWQDIITNDEDGTNRIWVTCDTCQQVFDQYPERTVLPHLYS</sequence>
<dbReference type="GO" id="GO:0010468">
    <property type="term" value="P:regulation of gene expression"/>
    <property type="evidence" value="ECO:0007669"/>
    <property type="project" value="InterPro"/>
</dbReference>
<comment type="caution">
    <text evidence="1">The sequence shown here is derived from an EMBL/GenBank/DDBJ whole genome shotgun (WGS) entry which is preliminary data.</text>
</comment>
<organism evidence="1 2">
    <name type="scientific">Croceifilum oryzae</name>
    <dbReference type="NCBI Taxonomy" id="1553429"/>
    <lineage>
        <taxon>Bacteria</taxon>
        <taxon>Bacillati</taxon>
        <taxon>Bacillota</taxon>
        <taxon>Bacilli</taxon>
        <taxon>Bacillales</taxon>
        <taxon>Thermoactinomycetaceae</taxon>
        <taxon>Croceifilum</taxon>
    </lineage>
</organism>
<dbReference type="EMBL" id="JAUSUV010000010">
    <property type="protein sequence ID" value="MDQ0418282.1"/>
    <property type="molecule type" value="Genomic_DNA"/>
</dbReference>
<dbReference type="AlphaFoldDB" id="A0AAJ1TJY0"/>
<dbReference type="RefSeq" id="WP_307253896.1">
    <property type="nucleotide sequence ID" value="NZ_JAUSUV010000010.1"/>
</dbReference>
<gene>
    <name evidence="1" type="ORF">J2Z48_002472</name>
</gene>
<reference evidence="1 2" key="1">
    <citation type="submission" date="2023-07" db="EMBL/GenBank/DDBJ databases">
        <title>Genomic Encyclopedia of Type Strains, Phase IV (KMG-IV): sequencing the most valuable type-strain genomes for metagenomic binning, comparative biology and taxonomic classification.</title>
        <authorList>
            <person name="Goeker M."/>
        </authorList>
    </citation>
    <scope>NUCLEOTIDE SEQUENCE [LARGE SCALE GENOMIC DNA]</scope>
    <source>
        <strain evidence="1 2">DSM 46876</strain>
    </source>
</reference>
<name>A0AAJ1TJY0_9BACL</name>
<dbReference type="InterPro" id="IPR020115">
    <property type="entry name" value="Fin"/>
</dbReference>
<keyword evidence="2" id="KW-1185">Reference proteome</keyword>
<dbReference type="Proteomes" id="UP001238450">
    <property type="component" value="Unassembled WGS sequence"/>
</dbReference>
<accession>A0AAJ1TJY0</accession>
<evidence type="ECO:0000313" key="2">
    <source>
        <dbReference type="Proteomes" id="UP001238450"/>
    </source>
</evidence>
<proteinExistence type="predicted"/>
<evidence type="ECO:0008006" key="3">
    <source>
        <dbReference type="Google" id="ProtNLM"/>
    </source>
</evidence>